<dbReference type="InterPro" id="IPR042099">
    <property type="entry name" value="ANL_N_sf"/>
</dbReference>
<dbReference type="Gene3D" id="3.30.300.30">
    <property type="match status" value="1"/>
</dbReference>
<gene>
    <name evidence="3" type="ORF">ERJ67_09665</name>
</gene>
<dbReference type="GO" id="GO:0006631">
    <property type="term" value="P:fatty acid metabolic process"/>
    <property type="evidence" value="ECO:0007669"/>
    <property type="project" value="TreeGrafter"/>
</dbReference>
<dbReference type="Proteomes" id="UP000317990">
    <property type="component" value="Unassembled WGS sequence"/>
</dbReference>
<evidence type="ECO:0000313" key="4">
    <source>
        <dbReference type="Proteomes" id="UP000317990"/>
    </source>
</evidence>
<sequence>MSSFGQSSERWLLVSGADPAADFSWLRNCWKRGAVVVICAAAEEAEARAALMPQARRCMGRTTALGTGTEAPLQKDLGAGVVLGSGGSHGRRRWVLQRPEGLSHAAGAATSLAWVRSLKGLLTPLPLHHISGLMPALRAEALDCPHQWLDPQALKRPEDLPDCAGWGMSLVPTQLGRLLRSDAGACWLQRLGCIWVGGAALPPQLARRCRALGLPISTCYGSTETGAMVSCLAPQDFLRGSEDCGRALPHVLLGLADGSCSGGGHGVITVGGGSIARGAMEGGCLKPLDLVAGHWRSGDLGRLRQGRLEVLGRADNALNSGGETVFPEAIEQALQNDLPGLEALLVVGVPDADWGTRLEALFRGPPSLVPALRARVRALPPAQRPKAWHHCPDLAPNDQGKWERPAWGRWLTSAGTAPVKHGGEEGDHAG</sequence>
<dbReference type="EMBL" id="SRMO01000084">
    <property type="protein sequence ID" value="TGG90951.1"/>
    <property type="molecule type" value="Genomic_DNA"/>
</dbReference>
<evidence type="ECO:0000313" key="3">
    <source>
        <dbReference type="EMBL" id="TGG90951.1"/>
    </source>
</evidence>
<dbReference type="InterPro" id="IPR000873">
    <property type="entry name" value="AMP-dep_synth/lig_dom"/>
</dbReference>
<evidence type="ECO:0000259" key="2">
    <source>
        <dbReference type="Pfam" id="PF00501"/>
    </source>
</evidence>
<organism evidence="3 4">
    <name type="scientific">Aphanocapsa feldmannii 277cV</name>
    <dbReference type="NCBI Taxonomy" id="2507553"/>
    <lineage>
        <taxon>Bacteria</taxon>
        <taxon>Bacillati</taxon>
        <taxon>Cyanobacteriota</taxon>
        <taxon>Cyanophyceae</taxon>
        <taxon>Oscillatoriophycideae</taxon>
        <taxon>Chroococcales</taxon>
        <taxon>Microcystaceae</taxon>
        <taxon>Aphanocapsa</taxon>
    </lineage>
</organism>
<dbReference type="Pfam" id="PF00501">
    <property type="entry name" value="AMP-binding"/>
    <property type="match status" value="1"/>
</dbReference>
<reference evidence="3 4" key="1">
    <citation type="journal article" date="2019" name="mSystems">
        <title>Life at home and on the roam: Genomic adaptions reflect the dual lifestyle of an intracellular, facultative symbiont.</title>
        <authorList>
            <person name="Burgsdorf I."/>
        </authorList>
    </citation>
    <scope>NUCLEOTIDE SEQUENCE [LARGE SCALE GENOMIC DNA]</scope>
    <source>
        <strain evidence="3">277cV</strain>
    </source>
</reference>
<dbReference type="GO" id="GO:0031956">
    <property type="term" value="F:medium-chain fatty acid-CoA ligase activity"/>
    <property type="evidence" value="ECO:0007669"/>
    <property type="project" value="TreeGrafter"/>
</dbReference>
<dbReference type="Gene3D" id="3.40.50.12780">
    <property type="entry name" value="N-terminal domain of ligase-like"/>
    <property type="match status" value="1"/>
</dbReference>
<comment type="similarity">
    <text evidence="1">Belongs to the ATP-dependent AMP-binding enzyme family.</text>
</comment>
<protein>
    <submittedName>
        <fullName evidence="3">O-succinylbenzoate--CoA ligase</fullName>
    </submittedName>
</protein>
<dbReference type="AlphaFoldDB" id="A0A524RLK8"/>
<comment type="caution">
    <text evidence="3">The sequence shown here is derived from an EMBL/GenBank/DDBJ whole genome shotgun (WGS) entry which is preliminary data.</text>
</comment>
<accession>A0A524RLK8</accession>
<name>A0A524RLK8_9CHRO</name>
<feature type="domain" description="AMP-dependent synthetase/ligase" evidence="2">
    <location>
        <begin position="113"/>
        <end position="278"/>
    </location>
</feature>
<keyword evidence="3" id="KW-0436">Ligase</keyword>
<dbReference type="PANTHER" id="PTHR43201:SF8">
    <property type="entry name" value="ACYL-COA SYNTHETASE FAMILY MEMBER 3"/>
    <property type="match status" value="1"/>
</dbReference>
<dbReference type="InterPro" id="IPR045851">
    <property type="entry name" value="AMP-bd_C_sf"/>
</dbReference>
<dbReference type="SUPFAM" id="SSF56801">
    <property type="entry name" value="Acetyl-CoA synthetase-like"/>
    <property type="match status" value="1"/>
</dbReference>
<proteinExistence type="inferred from homology"/>
<evidence type="ECO:0000256" key="1">
    <source>
        <dbReference type="ARBA" id="ARBA00006432"/>
    </source>
</evidence>
<dbReference type="PANTHER" id="PTHR43201">
    <property type="entry name" value="ACYL-COA SYNTHETASE"/>
    <property type="match status" value="1"/>
</dbReference>